<feature type="region of interest" description="Disordered" evidence="1">
    <location>
        <begin position="41"/>
        <end position="68"/>
    </location>
</feature>
<proteinExistence type="predicted"/>
<evidence type="ECO:0000313" key="3">
    <source>
        <dbReference type="Proteomes" id="UP000075902"/>
    </source>
</evidence>
<protein>
    <submittedName>
        <fullName evidence="2">Uncharacterized protein</fullName>
    </submittedName>
</protein>
<dbReference type="EnsemblMetazoa" id="AMEC014412-RA">
    <property type="protein sequence ID" value="AMEC014412-PA"/>
    <property type="gene ID" value="AMEC014412"/>
</dbReference>
<name>A0A182U5S0_9DIPT</name>
<dbReference type="VEuPathDB" id="VectorBase:AMEC014412"/>
<reference evidence="3" key="1">
    <citation type="submission" date="2014-01" db="EMBL/GenBank/DDBJ databases">
        <title>The Genome Sequence of Anopheles melas CM1001059_A (V2).</title>
        <authorList>
            <consortium name="The Broad Institute Genomics Platform"/>
            <person name="Neafsey D.E."/>
            <person name="Besansky N."/>
            <person name="Howell P."/>
            <person name="Walton C."/>
            <person name="Young S.K."/>
            <person name="Zeng Q."/>
            <person name="Gargeya S."/>
            <person name="Fitzgerald M."/>
            <person name="Haas B."/>
            <person name="Abouelleil A."/>
            <person name="Allen A.W."/>
            <person name="Alvarado L."/>
            <person name="Arachchi H.M."/>
            <person name="Berlin A.M."/>
            <person name="Chapman S.B."/>
            <person name="Gainer-Dewar J."/>
            <person name="Goldberg J."/>
            <person name="Griggs A."/>
            <person name="Gujja S."/>
            <person name="Hansen M."/>
            <person name="Howarth C."/>
            <person name="Imamovic A."/>
            <person name="Ireland A."/>
            <person name="Larimer J."/>
            <person name="McCowan C."/>
            <person name="Murphy C."/>
            <person name="Pearson M."/>
            <person name="Poon T.W."/>
            <person name="Priest M."/>
            <person name="Roberts A."/>
            <person name="Saif S."/>
            <person name="Shea T."/>
            <person name="Sisk P."/>
            <person name="Sykes S."/>
            <person name="Wortman J."/>
            <person name="Nusbaum C."/>
            <person name="Birren B."/>
        </authorList>
    </citation>
    <scope>NUCLEOTIDE SEQUENCE [LARGE SCALE GENOMIC DNA]</scope>
    <source>
        <strain evidence="3">CM1001059</strain>
    </source>
</reference>
<dbReference type="Proteomes" id="UP000075902">
    <property type="component" value="Unassembled WGS sequence"/>
</dbReference>
<reference evidence="2" key="2">
    <citation type="submission" date="2020-05" db="UniProtKB">
        <authorList>
            <consortium name="EnsemblMetazoa"/>
        </authorList>
    </citation>
    <scope>IDENTIFICATION</scope>
    <source>
        <strain evidence="2">CM1001059</strain>
    </source>
</reference>
<organism evidence="2 3">
    <name type="scientific">Anopheles melas</name>
    <dbReference type="NCBI Taxonomy" id="34690"/>
    <lineage>
        <taxon>Eukaryota</taxon>
        <taxon>Metazoa</taxon>
        <taxon>Ecdysozoa</taxon>
        <taxon>Arthropoda</taxon>
        <taxon>Hexapoda</taxon>
        <taxon>Insecta</taxon>
        <taxon>Pterygota</taxon>
        <taxon>Neoptera</taxon>
        <taxon>Endopterygota</taxon>
        <taxon>Diptera</taxon>
        <taxon>Nematocera</taxon>
        <taxon>Culicoidea</taxon>
        <taxon>Culicidae</taxon>
        <taxon>Anophelinae</taxon>
        <taxon>Anopheles</taxon>
    </lineage>
</organism>
<sequence>MSTRTGKKIPPPAMPGVPFCPSRPVPFSRKAAAKEAIKFHRTTVGRSPERLEGPSLHTGHRSSACNELRNSTPQTVRLVVGVKLKMSYIGVLQLEVVSHLKFDATFKE</sequence>
<evidence type="ECO:0000256" key="1">
    <source>
        <dbReference type="SAM" id="MobiDB-lite"/>
    </source>
</evidence>
<accession>A0A182U5S0</accession>
<dbReference type="AlphaFoldDB" id="A0A182U5S0"/>
<evidence type="ECO:0000313" key="2">
    <source>
        <dbReference type="EnsemblMetazoa" id="AMEC014412-PA"/>
    </source>
</evidence>
<keyword evidence="3" id="KW-1185">Reference proteome</keyword>